<dbReference type="PANTHER" id="PTHR33202:SF22">
    <property type="entry name" value="HYDROGEN PEROXIDE SENSITIVE REPRESSOR"/>
    <property type="match status" value="1"/>
</dbReference>
<accession>A0A7L4UQ83</accession>
<evidence type="ECO:0000313" key="8">
    <source>
        <dbReference type="EMBL" id="PVX51910.1"/>
    </source>
</evidence>
<dbReference type="EMBL" id="QENZ01000003">
    <property type="protein sequence ID" value="PVX51910.1"/>
    <property type="molecule type" value="Genomic_DNA"/>
</dbReference>
<feature type="binding site" evidence="7">
    <location>
        <position position="135"/>
    </location>
    <ligand>
        <name>Zn(2+)</name>
        <dbReference type="ChEBI" id="CHEBI:29105"/>
    </ligand>
</feature>
<keyword evidence="4" id="KW-0805">Transcription regulation</keyword>
<evidence type="ECO:0000313" key="9">
    <source>
        <dbReference type="Proteomes" id="UP000251835"/>
    </source>
</evidence>
<dbReference type="PANTHER" id="PTHR33202">
    <property type="entry name" value="ZINC UPTAKE REGULATION PROTEIN"/>
    <property type="match status" value="1"/>
</dbReference>
<dbReference type="Gene3D" id="1.10.10.10">
    <property type="entry name" value="Winged helix-like DNA-binding domain superfamily/Winged helix DNA-binding domain"/>
    <property type="match status" value="1"/>
</dbReference>
<reference evidence="8 9" key="1">
    <citation type="submission" date="2018-05" db="EMBL/GenBank/DDBJ databases">
        <title>Genomic Encyclopedia of Type Strains, Phase IV (KMG-IV): sequencing the most valuable type-strain genomes for metagenomic binning, comparative biology and taxonomic classification.</title>
        <authorList>
            <person name="Goeker M."/>
        </authorList>
    </citation>
    <scope>NUCLEOTIDE SEQUENCE [LARGE SCALE GENOMIC DNA]</scope>
    <source>
        <strain evidence="8 9">DSM 28579</strain>
    </source>
</reference>
<dbReference type="GO" id="GO:0008270">
    <property type="term" value="F:zinc ion binding"/>
    <property type="evidence" value="ECO:0007669"/>
    <property type="project" value="TreeGrafter"/>
</dbReference>
<keyword evidence="3 7" id="KW-0862">Zinc</keyword>
<feature type="binding site" evidence="7">
    <location>
        <position position="132"/>
    </location>
    <ligand>
        <name>Zn(2+)</name>
        <dbReference type="ChEBI" id="CHEBI:29105"/>
    </ligand>
</feature>
<evidence type="ECO:0000256" key="3">
    <source>
        <dbReference type="ARBA" id="ARBA00022833"/>
    </source>
</evidence>
<comment type="cofactor">
    <cofactor evidence="7">
        <name>Zn(2+)</name>
        <dbReference type="ChEBI" id="CHEBI:29105"/>
    </cofactor>
    <text evidence="7">Binds 1 zinc ion per subunit.</text>
</comment>
<dbReference type="Gene3D" id="3.30.1490.190">
    <property type="match status" value="1"/>
</dbReference>
<dbReference type="GO" id="GO:0045892">
    <property type="term" value="P:negative regulation of DNA-templated transcription"/>
    <property type="evidence" value="ECO:0007669"/>
    <property type="project" value="TreeGrafter"/>
</dbReference>
<feature type="binding site" evidence="7">
    <location>
        <position position="99"/>
    </location>
    <ligand>
        <name>Zn(2+)</name>
        <dbReference type="ChEBI" id="CHEBI:29105"/>
    </ligand>
</feature>
<dbReference type="AlphaFoldDB" id="A0A7L4UQ83"/>
<evidence type="ECO:0000256" key="6">
    <source>
        <dbReference type="ARBA" id="ARBA00023163"/>
    </source>
</evidence>
<dbReference type="RefSeq" id="WP_133241445.1">
    <property type="nucleotide sequence ID" value="NZ_QENZ01000003.1"/>
</dbReference>
<dbReference type="GO" id="GO:0000976">
    <property type="term" value="F:transcription cis-regulatory region binding"/>
    <property type="evidence" value="ECO:0007669"/>
    <property type="project" value="TreeGrafter"/>
</dbReference>
<evidence type="ECO:0000256" key="2">
    <source>
        <dbReference type="ARBA" id="ARBA00022491"/>
    </source>
</evidence>
<dbReference type="Pfam" id="PF01475">
    <property type="entry name" value="FUR"/>
    <property type="match status" value="1"/>
</dbReference>
<evidence type="ECO:0000256" key="5">
    <source>
        <dbReference type="ARBA" id="ARBA00023125"/>
    </source>
</evidence>
<comment type="caution">
    <text evidence="8">The sequence shown here is derived from an EMBL/GenBank/DDBJ whole genome shotgun (WGS) entry which is preliminary data.</text>
</comment>
<keyword evidence="5" id="KW-0238">DNA-binding</keyword>
<dbReference type="GO" id="GO:1900376">
    <property type="term" value="P:regulation of secondary metabolite biosynthetic process"/>
    <property type="evidence" value="ECO:0007669"/>
    <property type="project" value="TreeGrafter"/>
</dbReference>
<keyword evidence="9" id="KW-1185">Reference proteome</keyword>
<sequence length="137" mass="15663">MRKVKISERLLEKKRVKPTPTRILVAEELLKNNEAKSLQDMEEALPNADKVTIYRTIKTFLDNHIIHSVLLPDGQTKYALCEHAEHQHHVHPHFTCQKCGETHCLPETNIPLQDFPKNYKVSDVLLTLSGVCPKCSS</sequence>
<dbReference type="OrthoDB" id="594893at2"/>
<dbReference type="Proteomes" id="UP000251835">
    <property type="component" value="Unassembled WGS sequence"/>
</dbReference>
<dbReference type="InterPro" id="IPR002481">
    <property type="entry name" value="FUR"/>
</dbReference>
<dbReference type="InterPro" id="IPR036390">
    <property type="entry name" value="WH_DNA-bd_sf"/>
</dbReference>
<name>A0A7L4UQ83_BALHA</name>
<feature type="binding site" evidence="7">
    <location>
        <position position="96"/>
    </location>
    <ligand>
        <name>Zn(2+)</name>
        <dbReference type="ChEBI" id="CHEBI:29105"/>
    </ligand>
</feature>
<evidence type="ECO:0000256" key="7">
    <source>
        <dbReference type="PIRSR" id="PIRSR602481-1"/>
    </source>
</evidence>
<evidence type="ECO:0000256" key="4">
    <source>
        <dbReference type="ARBA" id="ARBA00023015"/>
    </source>
</evidence>
<keyword evidence="6" id="KW-0804">Transcription</keyword>
<comment type="similarity">
    <text evidence="1">Belongs to the Fur family.</text>
</comment>
<dbReference type="SUPFAM" id="SSF46785">
    <property type="entry name" value="Winged helix' DNA-binding domain"/>
    <property type="match status" value="1"/>
</dbReference>
<dbReference type="GO" id="GO:0003700">
    <property type="term" value="F:DNA-binding transcription factor activity"/>
    <property type="evidence" value="ECO:0007669"/>
    <property type="project" value="InterPro"/>
</dbReference>
<gene>
    <name evidence="8" type="ORF">C7377_0203</name>
</gene>
<organism evidence="8 9">
    <name type="scientific">Balneicella halophila</name>
    <dbReference type="NCBI Taxonomy" id="1537566"/>
    <lineage>
        <taxon>Bacteria</taxon>
        <taxon>Pseudomonadati</taxon>
        <taxon>Bacteroidota</taxon>
        <taxon>Bacteroidia</taxon>
        <taxon>Bacteroidales</taxon>
        <taxon>Balneicellaceae</taxon>
        <taxon>Balneicella</taxon>
    </lineage>
</organism>
<evidence type="ECO:0000256" key="1">
    <source>
        <dbReference type="ARBA" id="ARBA00007957"/>
    </source>
</evidence>
<dbReference type="InterPro" id="IPR043135">
    <property type="entry name" value="Fur_C"/>
</dbReference>
<keyword evidence="2" id="KW-0678">Repressor</keyword>
<proteinExistence type="inferred from homology"/>
<keyword evidence="7" id="KW-0479">Metal-binding</keyword>
<dbReference type="InterPro" id="IPR036388">
    <property type="entry name" value="WH-like_DNA-bd_sf"/>
</dbReference>
<protein>
    <submittedName>
        <fullName evidence="8">Fur family ferric uptake transcriptional regulator</fullName>
    </submittedName>
</protein>